<dbReference type="SUPFAM" id="SSF56731">
    <property type="entry name" value="DNA primase core"/>
    <property type="match status" value="1"/>
</dbReference>
<dbReference type="GO" id="GO:1990077">
    <property type="term" value="C:primosome complex"/>
    <property type="evidence" value="ECO:0007669"/>
    <property type="project" value="UniProtKB-KW"/>
</dbReference>
<dbReference type="Proteomes" id="UP000285478">
    <property type="component" value="Chromosome"/>
</dbReference>
<evidence type="ECO:0000256" key="3">
    <source>
        <dbReference type="ARBA" id="ARBA00022679"/>
    </source>
</evidence>
<evidence type="ECO:0000256" key="9">
    <source>
        <dbReference type="ARBA" id="ARBA00022842"/>
    </source>
</evidence>
<dbReference type="InterPro" id="IPR016136">
    <property type="entry name" value="DNA_helicase_N/primase_C"/>
</dbReference>
<dbReference type="SUPFAM" id="SSF117023">
    <property type="entry name" value="DNA primase DnaG, C-terminal domain"/>
    <property type="match status" value="1"/>
</dbReference>
<proteinExistence type="inferred from homology"/>
<comment type="function">
    <text evidence="12 13">RNA polymerase that catalyzes the synthesis of short RNA molecules used as primers for DNA polymerase during DNA replication.</text>
</comment>
<dbReference type="GO" id="GO:0008270">
    <property type="term" value="F:zinc ion binding"/>
    <property type="evidence" value="ECO:0007669"/>
    <property type="project" value="UniProtKB-UniRule"/>
</dbReference>
<sequence length="579" mass="64769">MVGKSPKGSIPRSFIEDLLARADIVQVINQRVPLKKAGSTYKACCPFHDEKTPSFNVNPQKQFYHCFGCGASGDAIKFLTEYDGLTFVEAVETLAAMNGMEVPREKLTPKEAKQQQASRDLYDVMHAVTKFYRQQLKNHPASEEAKQYLKQRGLTSEIAKTFVIGFAPPGWDSLVSGLKADATLKQQLVETGMLVQKDDGKTYDRFRHRIMFPIRDGRGRVVAFGGRVLTPEDQPKYLNSPETPIFHKTYTLYGLYEMRQSRENPDHILVVEGYMDVVALAQFGIRNAVATLGTAITAEHLDILFRQVNEVVFCFDGDEAGKKAAWKALELALPNMVGTRSVRFLFLDQGEDPDSTVRKEGVDGFKARVKQSMTLSDFLFKGLIGRLGLPLSSAEGQQQLIALAKPYIVSAPDAMPDLLTKILSDYVEMPVWRLGQVMGIRVSSTAKKAPKQPEKPVNLKATSVVLKLIRLLLARPSWGGVFSEALIADLKRSDNAEYRFLAQLVQVLQANNYVPEAVTAWLGEAPRERVLKQVHGIEIQNDDTFIENEFKAIVLRIGTELQKERDRKALTEKLMGKND</sequence>
<dbReference type="SMART" id="SM00493">
    <property type="entry name" value="TOPRIM"/>
    <property type="match status" value="1"/>
</dbReference>
<comment type="catalytic activity">
    <reaction evidence="12">
        <text>ssDNA + n NTP = ssDNA/pppN(pN)n-1 hybrid + (n-1) diphosphate.</text>
        <dbReference type="EC" id="2.7.7.101"/>
    </reaction>
</comment>
<dbReference type="Pfam" id="PF13662">
    <property type="entry name" value="Toprim_4"/>
    <property type="match status" value="1"/>
</dbReference>
<dbReference type="GO" id="GO:0003677">
    <property type="term" value="F:DNA binding"/>
    <property type="evidence" value="ECO:0007669"/>
    <property type="project" value="UniProtKB-KW"/>
</dbReference>
<keyword evidence="8 12" id="KW-0862">Zinc</keyword>
<comment type="subunit">
    <text evidence="12">Monomer. Interacts with DnaB.</text>
</comment>
<evidence type="ECO:0000256" key="12">
    <source>
        <dbReference type="HAMAP-Rule" id="MF_00974"/>
    </source>
</evidence>
<evidence type="ECO:0000256" key="5">
    <source>
        <dbReference type="ARBA" id="ARBA00022705"/>
    </source>
</evidence>
<dbReference type="Gene3D" id="1.20.50.20">
    <property type="entry name" value="DnaG, RNA polymerase domain, helical bundle"/>
    <property type="match status" value="1"/>
</dbReference>
<dbReference type="GO" id="GO:0006269">
    <property type="term" value="P:DNA replication, synthesis of primer"/>
    <property type="evidence" value="ECO:0007669"/>
    <property type="project" value="UniProtKB-UniRule"/>
</dbReference>
<organism evidence="16 17">
    <name type="scientific">Hydrogenovibrio thermophilus</name>
    <dbReference type="NCBI Taxonomy" id="265883"/>
    <lineage>
        <taxon>Bacteria</taxon>
        <taxon>Pseudomonadati</taxon>
        <taxon>Pseudomonadota</taxon>
        <taxon>Gammaproteobacteria</taxon>
        <taxon>Thiotrichales</taxon>
        <taxon>Piscirickettsiaceae</taxon>
        <taxon>Hydrogenovibrio</taxon>
    </lineage>
</organism>
<comment type="domain">
    <text evidence="12">Contains an N-terminal zinc-binding domain, a central core domain that contains the primase activity, and a C-terminal DnaB-binding domain.</text>
</comment>
<dbReference type="FunFam" id="3.40.1360.10:FF:000002">
    <property type="entry name" value="DNA primase"/>
    <property type="match status" value="1"/>
</dbReference>
<keyword evidence="4 12" id="KW-0548">Nucleotidyltransferase</keyword>
<dbReference type="AlphaFoldDB" id="A0A410H4X4"/>
<dbReference type="InterPro" id="IPR006171">
    <property type="entry name" value="TOPRIM_dom"/>
</dbReference>
<evidence type="ECO:0000256" key="8">
    <source>
        <dbReference type="ARBA" id="ARBA00022833"/>
    </source>
</evidence>
<name>A0A410H4X4_9GAMM</name>
<dbReference type="HAMAP" id="MF_00974">
    <property type="entry name" value="DNA_primase_DnaG"/>
    <property type="match status" value="1"/>
</dbReference>
<dbReference type="InterPro" id="IPR030846">
    <property type="entry name" value="DnaG_bac"/>
</dbReference>
<feature type="domain" description="Toprim" evidence="15">
    <location>
        <begin position="266"/>
        <end position="348"/>
    </location>
</feature>
<dbReference type="Gene3D" id="3.90.980.10">
    <property type="entry name" value="DNA primase, catalytic core, N-terminal domain"/>
    <property type="match status" value="1"/>
</dbReference>
<accession>A0A410H4X4</accession>
<dbReference type="EC" id="2.7.7.101" evidence="12"/>
<dbReference type="InterPro" id="IPR036977">
    <property type="entry name" value="DNA_primase_Znf_CHC2"/>
</dbReference>
<keyword evidence="5 12" id="KW-0235">DNA replication</keyword>
<dbReference type="Gene3D" id="1.10.860.10">
    <property type="entry name" value="DNAb Helicase, Chain A"/>
    <property type="match status" value="1"/>
</dbReference>
<dbReference type="FunFam" id="3.90.580.10:FF:000001">
    <property type="entry name" value="DNA primase"/>
    <property type="match status" value="1"/>
</dbReference>
<comment type="cofactor">
    <cofactor evidence="12 13 14">
        <name>Zn(2+)</name>
        <dbReference type="ChEBI" id="CHEBI:29105"/>
    </cofactor>
    <text evidence="12 13 14">Binds 1 zinc ion per monomer.</text>
</comment>
<dbReference type="KEGG" id="htr:EPV75_09970"/>
<evidence type="ECO:0000256" key="1">
    <source>
        <dbReference type="ARBA" id="ARBA00022478"/>
    </source>
</evidence>
<keyword evidence="17" id="KW-1185">Reference proteome</keyword>
<dbReference type="GO" id="GO:0003899">
    <property type="term" value="F:DNA-directed RNA polymerase activity"/>
    <property type="evidence" value="ECO:0007669"/>
    <property type="project" value="UniProtKB-UniRule"/>
</dbReference>
<comment type="similarity">
    <text evidence="12 13">Belongs to the DnaG primase family.</text>
</comment>
<dbReference type="Gene3D" id="3.90.580.10">
    <property type="entry name" value="Zinc finger, CHC2-type domain"/>
    <property type="match status" value="1"/>
</dbReference>
<dbReference type="CDD" id="cd03364">
    <property type="entry name" value="TOPRIM_DnaG_primases"/>
    <property type="match status" value="1"/>
</dbReference>
<dbReference type="InterPro" id="IPR013264">
    <property type="entry name" value="DNAG_N"/>
</dbReference>
<dbReference type="NCBIfam" id="TIGR01391">
    <property type="entry name" value="dnaG"/>
    <property type="match status" value="1"/>
</dbReference>
<evidence type="ECO:0000313" key="16">
    <source>
        <dbReference type="EMBL" id="QAB15969.1"/>
    </source>
</evidence>
<dbReference type="SMART" id="SM00400">
    <property type="entry name" value="ZnF_CHCC"/>
    <property type="match status" value="1"/>
</dbReference>
<evidence type="ECO:0000256" key="10">
    <source>
        <dbReference type="ARBA" id="ARBA00023125"/>
    </source>
</evidence>
<dbReference type="Pfam" id="PF01807">
    <property type="entry name" value="Zn_ribbon_DnaG"/>
    <property type="match status" value="1"/>
</dbReference>
<dbReference type="InterPro" id="IPR037068">
    <property type="entry name" value="DNA_primase_core_N_sf"/>
</dbReference>
<dbReference type="PANTHER" id="PTHR30313:SF2">
    <property type="entry name" value="DNA PRIMASE"/>
    <property type="match status" value="1"/>
</dbReference>
<protein>
    <recommendedName>
        <fullName evidence="12 13">DNA primase</fullName>
        <ecNumber evidence="12">2.7.7.101</ecNumber>
    </recommendedName>
</protein>
<dbReference type="RefSeq" id="WP_128385291.1">
    <property type="nucleotide sequence ID" value="NZ_CP035033.1"/>
</dbReference>
<evidence type="ECO:0000256" key="4">
    <source>
        <dbReference type="ARBA" id="ARBA00022695"/>
    </source>
</evidence>
<gene>
    <name evidence="12" type="primary">dnaG</name>
    <name evidence="16" type="ORF">EPV75_09970</name>
</gene>
<evidence type="ECO:0000256" key="13">
    <source>
        <dbReference type="PIRNR" id="PIRNR002811"/>
    </source>
</evidence>
<dbReference type="PROSITE" id="PS50880">
    <property type="entry name" value="TOPRIM"/>
    <property type="match status" value="1"/>
</dbReference>
<dbReference type="InterPro" id="IPR034151">
    <property type="entry name" value="TOPRIM_DnaG_bac"/>
</dbReference>
<keyword evidence="9" id="KW-0460">Magnesium</keyword>
<keyword evidence="7 12" id="KW-0863">Zinc-finger</keyword>
<evidence type="ECO:0000256" key="7">
    <source>
        <dbReference type="ARBA" id="ARBA00022771"/>
    </source>
</evidence>
<keyword evidence="1 12" id="KW-0240">DNA-directed RNA polymerase</keyword>
<keyword evidence="11 12" id="KW-0804">Transcription</keyword>
<evidence type="ECO:0000256" key="11">
    <source>
        <dbReference type="ARBA" id="ARBA00023163"/>
    </source>
</evidence>
<dbReference type="EMBL" id="CP035033">
    <property type="protein sequence ID" value="QAB15969.1"/>
    <property type="molecule type" value="Genomic_DNA"/>
</dbReference>
<feature type="zinc finger region" description="CHC2-type" evidence="12 14">
    <location>
        <begin position="45"/>
        <end position="69"/>
    </location>
</feature>
<dbReference type="FunFam" id="3.90.980.10:FF:000001">
    <property type="entry name" value="DNA primase"/>
    <property type="match status" value="1"/>
</dbReference>
<dbReference type="SUPFAM" id="SSF57783">
    <property type="entry name" value="Zinc beta-ribbon"/>
    <property type="match status" value="1"/>
</dbReference>
<dbReference type="PIRSF" id="PIRSF002811">
    <property type="entry name" value="DnaG"/>
    <property type="match status" value="1"/>
</dbReference>
<dbReference type="PANTHER" id="PTHR30313">
    <property type="entry name" value="DNA PRIMASE"/>
    <property type="match status" value="1"/>
</dbReference>
<evidence type="ECO:0000313" key="17">
    <source>
        <dbReference type="Proteomes" id="UP000285478"/>
    </source>
</evidence>
<keyword evidence="10 12" id="KW-0238">DNA-binding</keyword>
<reference evidence="16 17" key="1">
    <citation type="journal article" date="2018" name="Environ. Microbiol.">
        <title>Genomes of ubiquitous marine and hypersaline Hydrogenovibrio, Thiomicrorhabdus and Thiomicrospira spp. encode a diversity of mechanisms to sustain chemolithoautotrophy in heterogeneous environments.</title>
        <authorList>
            <person name="Scott K.M."/>
            <person name="Williams J."/>
            <person name="Porter C.M.B."/>
            <person name="Russel S."/>
            <person name="Harmer T.L."/>
            <person name="Paul J.H."/>
            <person name="Antonen K.M."/>
            <person name="Bridges M.K."/>
            <person name="Camper G.J."/>
            <person name="Campla C.K."/>
            <person name="Casella L.G."/>
            <person name="Chase E."/>
            <person name="Conrad J.W."/>
            <person name="Cruz M.C."/>
            <person name="Dunlap D.S."/>
            <person name="Duran L."/>
            <person name="Fahsbender E.M."/>
            <person name="Goldsmith D.B."/>
            <person name="Keeley R.F."/>
            <person name="Kondoff M.R."/>
            <person name="Kussy B.I."/>
            <person name="Lane M.K."/>
            <person name="Lawler S."/>
            <person name="Leigh B.A."/>
            <person name="Lewis C."/>
            <person name="Lostal L.M."/>
            <person name="Marking D."/>
            <person name="Mancera P.A."/>
            <person name="McClenthan E.C."/>
            <person name="McIntyre E.A."/>
            <person name="Mine J.A."/>
            <person name="Modi S."/>
            <person name="Moore B.D."/>
            <person name="Morgan W.A."/>
            <person name="Nelson K.M."/>
            <person name="Nguyen K.N."/>
            <person name="Ogburn N."/>
            <person name="Parrino D.G."/>
            <person name="Pedapudi A.D."/>
            <person name="Pelham R.P."/>
            <person name="Preece A.M."/>
            <person name="Rampersad E.A."/>
            <person name="Richardson J.C."/>
            <person name="Rodgers C.M."/>
            <person name="Schaffer B.L."/>
            <person name="Sheridan N.E."/>
            <person name="Solone M.R."/>
            <person name="Staley Z.R."/>
            <person name="Tabuchi M."/>
            <person name="Waide R.J."/>
            <person name="Wanjugi P.W."/>
            <person name="Young S."/>
            <person name="Clum A."/>
            <person name="Daum C."/>
            <person name="Huntemann M."/>
            <person name="Ivanova N."/>
            <person name="Kyrpides N."/>
            <person name="Mikhailova N."/>
            <person name="Palaniappan K."/>
            <person name="Pillay M."/>
            <person name="Reddy T.B.K."/>
            <person name="Shapiro N."/>
            <person name="Stamatis D."/>
            <person name="Varghese N."/>
            <person name="Woyke T."/>
            <person name="Boden R."/>
            <person name="Freyermuth S.K."/>
            <person name="Kerfeld C.A."/>
        </authorList>
    </citation>
    <scope>NUCLEOTIDE SEQUENCE [LARGE SCALE GENOMIC DNA]</scope>
    <source>
        <strain evidence="16 17">JR-2</strain>
    </source>
</reference>
<dbReference type="InterPro" id="IPR050219">
    <property type="entry name" value="DnaG_primase"/>
</dbReference>
<keyword evidence="3 12" id="KW-0808">Transferase</keyword>
<evidence type="ECO:0000256" key="2">
    <source>
        <dbReference type="ARBA" id="ARBA00022515"/>
    </source>
</evidence>
<dbReference type="Pfam" id="PF08275">
    <property type="entry name" value="DNAG_N"/>
    <property type="match status" value="1"/>
</dbReference>
<dbReference type="GO" id="GO:0005737">
    <property type="term" value="C:cytoplasm"/>
    <property type="evidence" value="ECO:0007669"/>
    <property type="project" value="TreeGrafter"/>
</dbReference>
<evidence type="ECO:0000256" key="6">
    <source>
        <dbReference type="ARBA" id="ARBA00022723"/>
    </source>
</evidence>
<dbReference type="Gene3D" id="3.40.1360.10">
    <property type="match status" value="1"/>
</dbReference>
<evidence type="ECO:0000256" key="14">
    <source>
        <dbReference type="PIRSR" id="PIRSR002811-1"/>
    </source>
</evidence>
<dbReference type="InterPro" id="IPR006295">
    <property type="entry name" value="DNA_primase_DnaG"/>
</dbReference>
<keyword evidence="6 12" id="KW-0479">Metal-binding</keyword>
<keyword evidence="2 12" id="KW-0639">Primosome</keyword>
<evidence type="ECO:0000259" key="15">
    <source>
        <dbReference type="PROSITE" id="PS50880"/>
    </source>
</evidence>
<dbReference type="InterPro" id="IPR002694">
    <property type="entry name" value="Znf_CHC2"/>
</dbReference>
<dbReference type="GO" id="GO:0000428">
    <property type="term" value="C:DNA-directed RNA polymerase complex"/>
    <property type="evidence" value="ECO:0007669"/>
    <property type="project" value="UniProtKB-KW"/>
</dbReference>